<dbReference type="InterPro" id="IPR005146">
    <property type="entry name" value="B3/B4_tRNA-bd"/>
</dbReference>
<dbReference type="Gene3D" id="3.50.40.10">
    <property type="entry name" value="Phenylalanyl-trna Synthetase, Chain B, domain 3"/>
    <property type="match status" value="1"/>
</dbReference>
<comment type="caution">
    <text evidence="2">The sequence shown here is derived from an EMBL/GenBank/DDBJ whole genome shotgun (WGS) entry which is preliminary data.</text>
</comment>
<evidence type="ECO:0000313" key="3">
    <source>
        <dbReference type="Proteomes" id="UP001527866"/>
    </source>
</evidence>
<organism evidence="2 3">
    <name type="scientific">Nocardiopsis endophytica</name>
    <dbReference type="NCBI Taxonomy" id="3018445"/>
    <lineage>
        <taxon>Bacteria</taxon>
        <taxon>Bacillati</taxon>
        <taxon>Actinomycetota</taxon>
        <taxon>Actinomycetes</taxon>
        <taxon>Streptosporangiales</taxon>
        <taxon>Nocardiopsidaceae</taxon>
        <taxon>Nocardiopsis</taxon>
    </lineage>
</organism>
<feature type="domain" description="B3/B4 tRNA-binding" evidence="1">
    <location>
        <begin position="57"/>
        <end position="208"/>
    </location>
</feature>
<gene>
    <name evidence="2" type="ORF">O4J56_03980</name>
</gene>
<dbReference type="SUPFAM" id="SSF56037">
    <property type="entry name" value="PheT/TilS domain"/>
    <property type="match status" value="1"/>
</dbReference>
<sequence>MRFEHSDRVWEKFPSLAAGVVRARGVGGPAPVSEAVSAFEKRAWARVEAEGELESIRAWRRAFAAMGFKPTKHRCAAESLLRRWRKEGALPRVHPLVDLCNAASLAYAVPVAVIDVAGVGGDLLVRHARGGEEFTDLSGRVERVEPGEVVYAQGERVAHSRRWAGRQSAASGVGPGTDEVLIVAEGLHEGAAGDVGELAGELEECLSALWGAHTSRALLDGRTRTFEF</sequence>
<dbReference type="GO" id="GO:0016874">
    <property type="term" value="F:ligase activity"/>
    <property type="evidence" value="ECO:0007669"/>
    <property type="project" value="UniProtKB-KW"/>
</dbReference>
<accession>A0ABT4TYM1</accession>
<dbReference type="PANTHER" id="PTHR39209">
    <property type="match status" value="1"/>
</dbReference>
<dbReference type="PANTHER" id="PTHR39209:SF2">
    <property type="entry name" value="CYTOPLASMIC PROTEIN"/>
    <property type="match status" value="1"/>
</dbReference>
<dbReference type="Proteomes" id="UP001527866">
    <property type="component" value="Unassembled WGS sequence"/>
</dbReference>
<evidence type="ECO:0000313" key="2">
    <source>
        <dbReference type="EMBL" id="MDA2809789.1"/>
    </source>
</evidence>
<dbReference type="InterPro" id="IPR020825">
    <property type="entry name" value="Phe-tRNA_synthase-like_B3/B4"/>
</dbReference>
<dbReference type="Pfam" id="PF03483">
    <property type="entry name" value="B3_4"/>
    <property type="match status" value="1"/>
</dbReference>
<dbReference type="RefSeq" id="WP_270683694.1">
    <property type="nucleotide sequence ID" value="NZ_JAQFWQ010000007.1"/>
</dbReference>
<keyword evidence="2" id="KW-0436">Ligase</keyword>
<keyword evidence="3" id="KW-1185">Reference proteome</keyword>
<proteinExistence type="predicted"/>
<reference evidence="2 3" key="1">
    <citation type="submission" date="2023-01" db="EMBL/GenBank/DDBJ databases">
        <title>Draft genome sequence of Nocardiopsis sp. RSe5-2 isolated from halophytes.</title>
        <authorList>
            <person name="Duangmal K."/>
            <person name="Chantavorakit T."/>
        </authorList>
    </citation>
    <scope>NUCLEOTIDE SEQUENCE [LARGE SCALE GENOMIC DNA]</scope>
    <source>
        <strain evidence="2 3">RSe5-2</strain>
    </source>
</reference>
<dbReference type="EMBL" id="JAQFWQ010000007">
    <property type="protein sequence ID" value="MDA2809789.1"/>
    <property type="molecule type" value="Genomic_DNA"/>
</dbReference>
<name>A0ABT4TYM1_9ACTN</name>
<protein>
    <submittedName>
        <fullName evidence="2">Phenylalanine--tRNA ligase beta subunit-related protein</fullName>
    </submittedName>
</protein>
<dbReference type="SMART" id="SM00873">
    <property type="entry name" value="B3_4"/>
    <property type="match status" value="1"/>
</dbReference>
<evidence type="ECO:0000259" key="1">
    <source>
        <dbReference type="SMART" id="SM00873"/>
    </source>
</evidence>